<dbReference type="AlphaFoldDB" id="A0A1A6FTF9"/>
<sequence length="91" mass="10404">MTLMSGDKCISPFHETDNFFKLIGTPLEQLTWLPSLCTHREVSPTCSHPSMDTHNNICLDILEGNWSTLYVIKTILLFIQNLLSEPNLDRI</sequence>
<dbReference type="Pfam" id="PF00179">
    <property type="entry name" value="UQ_con"/>
    <property type="match status" value="1"/>
</dbReference>
<protein>
    <recommendedName>
        <fullName evidence="1">UBC core domain-containing protein</fullName>
    </recommendedName>
</protein>
<dbReference type="EMBL" id="LZPO01119322">
    <property type="protein sequence ID" value="OBS56870.1"/>
    <property type="molecule type" value="Genomic_DNA"/>
</dbReference>
<dbReference type="Proteomes" id="UP000092124">
    <property type="component" value="Unassembled WGS sequence"/>
</dbReference>
<evidence type="ECO:0000313" key="3">
    <source>
        <dbReference type="Proteomes" id="UP000092124"/>
    </source>
</evidence>
<evidence type="ECO:0000313" key="2">
    <source>
        <dbReference type="EMBL" id="OBS56870.1"/>
    </source>
</evidence>
<proteinExistence type="predicted"/>
<dbReference type="Gene3D" id="3.10.110.10">
    <property type="entry name" value="Ubiquitin Conjugating Enzyme"/>
    <property type="match status" value="1"/>
</dbReference>
<organism evidence="2 3">
    <name type="scientific">Neotoma lepida</name>
    <name type="common">Desert woodrat</name>
    <dbReference type="NCBI Taxonomy" id="56216"/>
    <lineage>
        <taxon>Eukaryota</taxon>
        <taxon>Metazoa</taxon>
        <taxon>Chordata</taxon>
        <taxon>Craniata</taxon>
        <taxon>Vertebrata</taxon>
        <taxon>Euteleostomi</taxon>
        <taxon>Mammalia</taxon>
        <taxon>Eutheria</taxon>
        <taxon>Euarchontoglires</taxon>
        <taxon>Glires</taxon>
        <taxon>Rodentia</taxon>
        <taxon>Myomorpha</taxon>
        <taxon>Muroidea</taxon>
        <taxon>Cricetidae</taxon>
        <taxon>Neotominae</taxon>
        <taxon>Neotoma</taxon>
    </lineage>
</organism>
<name>A0A1A6FTF9_NEOLE</name>
<reference evidence="2 3" key="1">
    <citation type="submission" date="2016-06" db="EMBL/GenBank/DDBJ databases">
        <title>The Draft Genome Sequence and Annotation of the Desert Woodrat Neotoma lepida.</title>
        <authorList>
            <person name="Campbell M."/>
            <person name="Oakeson K.F."/>
            <person name="Yandell M."/>
            <person name="Halpert J.R."/>
            <person name="Dearing D."/>
        </authorList>
    </citation>
    <scope>NUCLEOTIDE SEQUENCE [LARGE SCALE GENOMIC DNA]</scope>
    <source>
        <strain evidence="2">417</strain>
        <tissue evidence="2">Liver</tissue>
    </source>
</reference>
<evidence type="ECO:0000259" key="1">
    <source>
        <dbReference type="PROSITE" id="PS50127"/>
    </source>
</evidence>
<dbReference type="InterPro" id="IPR016135">
    <property type="entry name" value="UBQ-conjugating_enzyme/RWD"/>
</dbReference>
<dbReference type="SUPFAM" id="SSF54495">
    <property type="entry name" value="UBC-like"/>
    <property type="match status" value="1"/>
</dbReference>
<dbReference type="InterPro" id="IPR000608">
    <property type="entry name" value="UBC"/>
</dbReference>
<accession>A0A1A6FTF9</accession>
<dbReference type="OrthoDB" id="10253686at2759"/>
<comment type="caution">
    <text evidence="2">The sequence shown here is derived from an EMBL/GenBank/DDBJ whole genome shotgun (WGS) entry which is preliminary data.</text>
</comment>
<feature type="domain" description="UBC core" evidence="1">
    <location>
        <begin position="1"/>
        <end position="91"/>
    </location>
</feature>
<keyword evidence="3" id="KW-1185">Reference proteome</keyword>
<dbReference type="STRING" id="56216.A0A1A6FTF9"/>
<dbReference type="PROSITE" id="PS50127">
    <property type="entry name" value="UBC_2"/>
    <property type="match status" value="1"/>
</dbReference>
<gene>
    <name evidence="2" type="ORF">A6R68_12005</name>
</gene>